<evidence type="ECO:0000313" key="4">
    <source>
        <dbReference type="Proteomes" id="UP001596328"/>
    </source>
</evidence>
<dbReference type="Pfam" id="PF25942">
    <property type="entry name" value="Ig_halo"/>
    <property type="match status" value="1"/>
</dbReference>
<dbReference type="EMBL" id="JBHSWU010000894">
    <property type="protein sequence ID" value="MFC6726110.1"/>
    <property type="molecule type" value="Genomic_DNA"/>
</dbReference>
<dbReference type="Proteomes" id="UP001596328">
    <property type="component" value="Unassembled WGS sequence"/>
</dbReference>
<gene>
    <name evidence="3" type="ORF">ACFQE1_17410</name>
</gene>
<organism evidence="3 4">
    <name type="scientific">Halobium palmae</name>
    <dbReference type="NCBI Taxonomy" id="1776492"/>
    <lineage>
        <taxon>Archaea</taxon>
        <taxon>Methanobacteriati</taxon>
        <taxon>Methanobacteriota</taxon>
        <taxon>Stenosarchaea group</taxon>
        <taxon>Halobacteria</taxon>
        <taxon>Halobacteriales</taxon>
        <taxon>Haloferacaceae</taxon>
        <taxon>Halobium</taxon>
    </lineage>
</organism>
<protein>
    <recommendedName>
        <fullName evidence="2">Ig-like domain-containing protein</fullName>
    </recommendedName>
</protein>
<comment type="caution">
    <text evidence="3">The sequence shown here is derived from an EMBL/GenBank/DDBJ whole genome shotgun (WGS) entry which is preliminary data.</text>
</comment>
<reference evidence="3 4" key="1">
    <citation type="journal article" date="2019" name="Int. J. Syst. Evol. Microbiol.">
        <title>The Global Catalogue of Microorganisms (GCM) 10K type strain sequencing project: providing services to taxonomists for standard genome sequencing and annotation.</title>
        <authorList>
            <consortium name="The Broad Institute Genomics Platform"/>
            <consortium name="The Broad Institute Genome Sequencing Center for Infectious Disease"/>
            <person name="Wu L."/>
            <person name="Ma J."/>
        </authorList>
    </citation>
    <scope>NUCLEOTIDE SEQUENCE [LARGE SCALE GENOMIC DNA]</scope>
    <source>
        <strain evidence="3 4">NBRC 111368</strain>
    </source>
</reference>
<sequence length="247" mass="26872">SDRPPRATGTYAERPDGPASYPARPTNVTAESARGYAERFEEARVTNVLYEPDVENSRVDCRAVHDTDGNGGQYVLATCTGSARYADGRYAEHGQSPALYYVGPGLTVRVEELADRSSDCEAVFASSDPTENFAEPCEGRSASYCAYNLGPERHTLSVTVERRSASGAEPVLERTYELVPPNSSSYLDPGVRQGSVTYRRGTYRLTATLENEATATYRWKLRSGSDSPVAIVVSPTNTVAVRRLPTV</sequence>
<evidence type="ECO:0000259" key="2">
    <source>
        <dbReference type="Pfam" id="PF25942"/>
    </source>
</evidence>
<evidence type="ECO:0000256" key="1">
    <source>
        <dbReference type="SAM" id="MobiDB-lite"/>
    </source>
</evidence>
<proteinExistence type="predicted"/>
<dbReference type="InterPro" id="IPR058929">
    <property type="entry name" value="Ig_halo"/>
</dbReference>
<dbReference type="AlphaFoldDB" id="A0ABD5S367"/>
<keyword evidence="4" id="KW-1185">Reference proteome</keyword>
<name>A0ABD5S367_9EURY</name>
<evidence type="ECO:0000313" key="3">
    <source>
        <dbReference type="EMBL" id="MFC6726110.1"/>
    </source>
</evidence>
<accession>A0ABD5S367</accession>
<feature type="non-terminal residue" evidence="3">
    <location>
        <position position="1"/>
    </location>
</feature>
<feature type="domain" description="Ig-like" evidence="2">
    <location>
        <begin position="153"/>
        <end position="243"/>
    </location>
</feature>
<feature type="region of interest" description="Disordered" evidence="1">
    <location>
        <begin position="1"/>
        <end position="29"/>
    </location>
</feature>